<feature type="domain" description="RanBP2-type" evidence="21">
    <location>
        <begin position="883"/>
        <end position="912"/>
    </location>
</feature>
<evidence type="ECO:0000256" key="16">
    <source>
        <dbReference type="ARBA" id="ARBA00068609"/>
    </source>
</evidence>
<dbReference type="GO" id="GO:0008139">
    <property type="term" value="F:nuclear localization sequence binding"/>
    <property type="evidence" value="ECO:0007669"/>
    <property type="project" value="TreeGrafter"/>
</dbReference>
<feature type="region of interest" description="Disordered" evidence="20">
    <location>
        <begin position="843"/>
        <end position="863"/>
    </location>
</feature>
<feature type="domain" description="RanBP2-type" evidence="21">
    <location>
        <begin position="570"/>
        <end position="599"/>
    </location>
</feature>
<sequence>MLNRFKSVFSPKKTKKQNLKYSPYERNSPRNTNKERIKENFDDSSEIENKPIEVEYEKQDSQILKNNVLFNEKCNKKKVEEKENESKNDNQKLIENTKKVNENHNIENPISKDKIEVKTVEKDVIEKKDEKKKKDVIEDEKSKNKRIKLSTFHYYGTGYSRNSQPYMPARRLQTKKSSVLFYKKKLPIINKEKSKNEKESSSIPEISHTAKLILDVVEKEEKKYKKPMKMKKLEKKSSKSEETEKKSSKNNENKSQDEKKNVNTKIKRITPINISGPKSNSQFNFVRKSSSYASHPEIVELTKKLSSETADLPKFTFERQSSSYSLDGSDKKKSEEKDNKSEKESSSKFLTANIKPVSTGFNWAAAGMTKPTLAAGEWKCSVCDAKNKESDDKCVCCEEPNPNKKSSNKSNEAPKITFGVSSSNASTITFGSKPADTKTNETKSTTTTTTGFNWAAAGMTKPTLAAGEWKCSVCDAKNKESDDKCVCCEEPNPNKKASDNNKPNGAPKFTFGSSSTNSTITFGKPIETNKTNDTKTTITFGSKPADAKSTTTTTTGFNWAAAGMTKPTLAADEWKCSVCDAKNKESDDKCVCCEEPNPNKKASDNNKPNGAPKFTFGSSSTNSTITFGKPIEANKTNDTKTTITFGSKPAEAKTNETKSTTTTTTGFNWATAGMTKPTLAAGEWKCSVCDAKNKESDDKCVCCEEPNPNKKTSNKSNEAPKITFGVSSSNASTITFGSKPADSKTNETKSITTTTTGFNWAAAGMTKPTLAAGEWKCSVCDAKNKESDDKCVCCEEPNPNKKASDNNKPNGAPKFTFGSSSTNSTITFGKPIETNKANDTKTTITFGSKPADTKTNETKSTTTTTTTTGFNWAAAGMTKPTLAADEWKCSVCDAKNKESDDKCVCCEEPNPNKKASDNKPNGAPKFTFGSSSTNSTITFGKPIEANKTNDTKTTITFGSKPADAKTNETKSTSTTTTTTGFNWAAAGMTKPTLAAGEWKCSVCDAKNKESDDKCVCCEEPNPNKKSSDNNKPNGALKFTFGNVSSFSNNSNSKPNVTFGLTSINNNNSSSITFGQQNNSTSSTTTGFGFGQPFGSKGNNITFGNNISTSKTTTTSKPIGFSFNKVTANGKTTTTTSFTTSNSTTSNTTNVTSTTKPINGFSFVNPQK</sequence>
<evidence type="ECO:0000256" key="7">
    <source>
        <dbReference type="ARBA" id="ARBA00022816"/>
    </source>
</evidence>
<dbReference type="PROSITE" id="PS50199">
    <property type="entry name" value="ZF_RANBP2_2"/>
    <property type="match status" value="7"/>
</dbReference>
<proteinExistence type="inferred from homology"/>
<keyword evidence="7" id="KW-0509">mRNA transport</keyword>
<protein>
    <recommendedName>
        <fullName evidence="16">Nuclear pore complex protein Nup153</fullName>
    </recommendedName>
    <alternativeName>
        <fullName evidence="18">153 kDa nucleoporin</fullName>
    </alternativeName>
    <alternativeName>
        <fullName evidence="17">Nucleoporin Nup153</fullName>
    </alternativeName>
</protein>
<feature type="region of interest" description="Disordered" evidence="20">
    <location>
        <begin position="221"/>
        <end position="281"/>
    </location>
</feature>
<keyword evidence="6 19" id="KW-0863">Zinc-finger</keyword>
<feature type="region of interest" description="Disordered" evidence="20">
    <location>
        <begin position="910"/>
        <end position="931"/>
    </location>
</feature>
<feature type="domain" description="RanBP2-type" evidence="21">
    <location>
        <begin position="680"/>
        <end position="709"/>
    </location>
</feature>
<keyword evidence="13" id="KW-0472">Membrane</keyword>
<dbReference type="GO" id="GO:0003677">
    <property type="term" value="F:DNA binding"/>
    <property type="evidence" value="ECO:0007669"/>
    <property type="project" value="UniProtKB-KW"/>
</dbReference>
<keyword evidence="4" id="KW-0813">Transport</keyword>
<accession>A0A1Y1XNJ0</accession>
<evidence type="ECO:0000259" key="21">
    <source>
        <dbReference type="PROSITE" id="PS50199"/>
    </source>
</evidence>
<evidence type="ECO:0000313" key="22">
    <source>
        <dbReference type="EMBL" id="ORX87076.1"/>
    </source>
</evidence>
<name>A0A1Y1XNJ0_9FUNG</name>
<evidence type="ECO:0000256" key="15">
    <source>
        <dbReference type="ARBA" id="ARBA00060842"/>
    </source>
</evidence>
<feature type="domain" description="RanBP2-type" evidence="21">
    <location>
        <begin position="771"/>
        <end position="800"/>
    </location>
</feature>
<dbReference type="GO" id="GO:0006405">
    <property type="term" value="P:RNA export from nucleus"/>
    <property type="evidence" value="ECO:0007669"/>
    <property type="project" value="TreeGrafter"/>
</dbReference>
<evidence type="ECO:0000256" key="10">
    <source>
        <dbReference type="ARBA" id="ARBA00023010"/>
    </source>
</evidence>
<dbReference type="InterPro" id="IPR026054">
    <property type="entry name" value="Nucleoporin"/>
</dbReference>
<evidence type="ECO:0000256" key="17">
    <source>
        <dbReference type="ARBA" id="ARBA00078197"/>
    </source>
</evidence>
<keyword evidence="10" id="KW-0811">Translocation</keyword>
<feature type="region of interest" description="Disordered" evidence="20">
    <location>
        <begin position="77"/>
        <end position="111"/>
    </location>
</feature>
<feature type="domain" description="RanBP2-type" evidence="21">
    <location>
        <begin position="994"/>
        <end position="1023"/>
    </location>
</feature>
<feature type="domain" description="RanBP2-type" evidence="21">
    <location>
        <begin position="465"/>
        <end position="494"/>
    </location>
</feature>
<feature type="compositionally biased region" description="Basic residues" evidence="20">
    <location>
        <begin position="224"/>
        <end position="234"/>
    </location>
</feature>
<evidence type="ECO:0000256" key="18">
    <source>
        <dbReference type="ARBA" id="ARBA00079437"/>
    </source>
</evidence>
<dbReference type="Proteomes" id="UP000193944">
    <property type="component" value="Unassembled WGS sequence"/>
</dbReference>
<evidence type="ECO:0000256" key="9">
    <source>
        <dbReference type="ARBA" id="ARBA00022927"/>
    </source>
</evidence>
<comment type="subcellular location">
    <subcellularLocation>
        <location evidence="2">Nucleus membrane</location>
    </subcellularLocation>
    <subcellularLocation>
        <location evidence="3">Nucleus</location>
        <location evidence="3">Nuclear pore complex</location>
    </subcellularLocation>
</comment>
<dbReference type="STRING" id="1754192.A0A1Y1XNJ0"/>
<dbReference type="OrthoDB" id="2159000at2759"/>
<keyword evidence="12" id="KW-0906">Nuclear pore complex</keyword>
<evidence type="ECO:0000313" key="23">
    <source>
        <dbReference type="Proteomes" id="UP000193944"/>
    </source>
</evidence>
<evidence type="ECO:0000256" key="11">
    <source>
        <dbReference type="ARBA" id="ARBA00023125"/>
    </source>
</evidence>
<dbReference type="AlphaFoldDB" id="A0A1Y1XNJ0"/>
<feature type="domain" description="RanBP2-type" evidence="21">
    <location>
        <begin position="374"/>
        <end position="403"/>
    </location>
</feature>
<feature type="compositionally biased region" description="Basic and acidic residues" evidence="20">
    <location>
        <begin position="32"/>
        <end position="46"/>
    </location>
</feature>
<feature type="region of interest" description="Disordered" evidence="20">
    <location>
        <begin position="1"/>
        <end position="46"/>
    </location>
</feature>
<feature type="compositionally biased region" description="Polar residues" evidence="20">
    <location>
        <begin position="272"/>
        <end position="281"/>
    </location>
</feature>
<evidence type="ECO:0000256" key="20">
    <source>
        <dbReference type="SAM" id="MobiDB-lite"/>
    </source>
</evidence>
<evidence type="ECO:0000256" key="12">
    <source>
        <dbReference type="ARBA" id="ARBA00023132"/>
    </source>
</evidence>
<keyword evidence="14" id="KW-0539">Nucleus</keyword>
<dbReference type="GO" id="GO:0008270">
    <property type="term" value="F:zinc ion binding"/>
    <property type="evidence" value="ECO:0007669"/>
    <property type="project" value="UniProtKB-KW"/>
</dbReference>
<comment type="similarity">
    <text evidence="15">Belongs to the NUP153 family.</text>
</comment>
<comment type="cofactor">
    <cofactor evidence="1">
        <name>Zn(2+)</name>
        <dbReference type="ChEBI" id="CHEBI:29105"/>
    </cofactor>
</comment>
<evidence type="ECO:0000256" key="4">
    <source>
        <dbReference type="ARBA" id="ARBA00022448"/>
    </source>
</evidence>
<dbReference type="PANTHER" id="PTHR23193:SF23">
    <property type="entry name" value="NUCLEAR PORE COMPLEX PROTEIN NUP153"/>
    <property type="match status" value="1"/>
</dbReference>
<dbReference type="EMBL" id="MCFG01000013">
    <property type="protein sequence ID" value="ORX87076.1"/>
    <property type="molecule type" value="Genomic_DNA"/>
</dbReference>
<keyword evidence="9" id="KW-0653">Protein transport</keyword>
<evidence type="ECO:0000256" key="2">
    <source>
        <dbReference type="ARBA" id="ARBA00004126"/>
    </source>
</evidence>
<evidence type="ECO:0000256" key="5">
    <source>
        <dbReference type="ARBA" id="ARBA00022723"/>
    </source>
</evidence>
<evidence type="ECO:0000256" key="6">
    <source>
        <dbReference type="ARBA" id="ARBA00022771"/>
    </source>
</evidence>
<feature type="region of interest" description="Disordered" evidence="20">
    <location>
        <begin position="799"/>
        <end position="818"/>
    </location>
</feature>
<dbReference type="GO" id="GO:0031965">
    <property type="term" value="C:nuclear membrane"/>
    <property type="evidence" value="ECO:0007669"/>
    <property type="project" value="UniProtKB-SubCell"/>
</dbReference>
<reference evidence="22 23" key="1">
    <citation type="submission" date="2016-08" db="EMBL/GenBank/DDBJ databases">
        <title>A Parts List for Fungal Cellulosomes Revealed by Comparative Genomics.</title>
        <authorList>
            <consortium name="DOE Joint Genome Institute"/>
            <person name="Haitjema C.H."/>
            <person name="Gilmore S.P."/>
            <person name="Henske J.K."/>
            <person name="Solomon K.V."/>
            <person name="De Groot R."/>
            <person name="Kuo A."/>
            <person name="Mondo S.J."/>
            <person name="Salamov A.A."/>
            <person name="Labutti K."/>
            <person name="Zhao Z."/>
            <person name="Chiniquy J."/>
            <person name="Barry K."/>
            <person name="Brewer H.M."/>
            <person name="Purvine S.O."/>
            <person name="Wright A.T."/>
            <person name="Boxma B."/>
            <person name="Van Alen T."/>
            <person name="Hackstein J.H."/>
            <person name="Baker S.E."/>
            <person name="Grigoriev I.V."/>
            <person name="O'Malley M.A."/>
        </authorList>
    </citation>
    <scope>NUCLEOTIDE SEQUENCE [LARGE SCALE GENOMIC DNA]</scope>
    <source>
        <strain evidence="22 23">S4</strain>
    </source>
</reference>
<feature type="region of interest" description="Disordered" evidence="20">
    <location>
        <begin position="950"/>
        <end position="975"/>
    </location>
</feature>
<feature type="region of interest" description="Disordered" evidence="20">
    <location>
        <begin position="595"/>
        <end position="617"/>
    </location>
</feature>
<dbReference type="InterPro" id="IPR036443">
    <property type="entry name" value="Znf_RanBP2_sf"/>
</dbReference>
<comment type="caution">
    <text evidence="22">The sequence shown here is derived from an EMBL/GenBank/DDBJ whole genome shotgun (WGS) entry which is preliminary data.</text>
</comment>
<feature type="region of interest" description="Disordered" evidence="20">
    <location>
        <begin position="493"/>
        <end position="513"/>
    </location>
</feature>
<evidence type="ECO:0000256" key="19">
    <source>
        <dbReference type="PROSITE-ProRule" id="PRU00322"/>
    </source>
</evidence>
<keyword evidence="11" id="KW-0238">DNA-binding</keyword>
<dbReference type="GO" id="GO:0006606">
    <property type="term" value="P:protein import into nucleus"/>
    <property type="evidence" value="ECO:0007669"/>
    <property type="project" value="TreeGrafter"/>
</dbReference>
<dbReference type="SMART" id="SM00547">
    <property type="entry name" value="ZnF_RBZ"/>
    <property type="match status" value="7"/>
</dbReference>
<dbReference type="GO" id="GO:0005643">
    <property type="term" value="C:nuclear pore"/>
    <property type="evidence" value="ECO:0007669"/>
    <property type="project" value="UniProtKB-SubCell"/>
</dbReference>
<feature type="compositionally biased region" description="Basic and acidic residues" evidence="20">
    <location>
        <begin position="235"/>
        <end position="261"/>
    </location>
</feature>
<feature type="compositionally biased region" description="Basic and acidic residues" evidence="20">
    <location>
        <begin position="595"/>
        <end position="604"/>
    </location>
</feature>
<evidence type="ECO:0000256" key="14">
    <source>
        <dbReference type="ARBA" id="ARBA00023242"/>
    </source>
</evidence>
<evidence type="ECO:0000256" key="8">
    <source>
        <dbReference type="ARBA" id="ARBA00022833"/>
    </source>
</evidence>
<evidence type="ECO:0000256" key="13">
    <source>
        <dbReference type="ARBA" id="ARBA00023136"/>
    </source>
</evidence>
<dbReference type="SUPFAM" id="SSF90209">
    <property type="entry name" value="Ran binding protein zinc finger-like"/>
    <property type="match status" value="7"/>
</dbReference>
<feature type="region of interest" description="Disordered" evidence="20">
    <location>
        <begin position="321"/>
        <end position="347"/>
    </location>
</feature>
<dbReference type="InterPro" id="IPR001876">
    <property type="entry name" value="Znf_RanBP2"/>
</dbReference>
<feature type="compositionally biased region" description="Basic and acidic residues" evidence="20">
    <location>
        <begin position="328"/>
        <end position="346"/>
    </location>
</feature>
<reference evidence="22 23" key="2">
    <citation type="submission" date="2016-08" db="EMBL/GenBank/DDBJ databases">
        <title>Pervasive Adenine N6-methylation of Active Genes in Fungi.</title>
        <authorList>
            <consortium name="DOE Joint Genome Institute"/>
            <person name="Mondo S.J."/>
            <person name="Dannebaum R.O."/>
            <person name="Kuo R.C."/>
            <person name="Labutti K."/>
            <person name="Haridas S."/>
            <person name="Kuo A."/>
            <person name="Salamov A."/>
            <person name="Ahrendt S.R."/>
            <person name="Lipzen A."/>
            <person name="Sullivan W."/>
            <person name="Andreopoulos W.B."/>
            <person name="Clum A."/>
            <person name="Lindquist E."/>
            <person name="Daum C."/>
            <person name="Ramamoorthy G.K."/>
            <person name="Gryganskyi A."/>
            <person name="Culley D."/>
            <person name="Magnuson J.K."/>
            <person name="James T.Y."/>
            <person name="O'Malley M.A."/>
            <person name="Stajich J.E."/>
            <person name="Spatafora J.W."/>
            <person name="Visel A."/>
            <person name="Grigoriev I.V."/>
        </authorList>
    </citation>
    <scope>NUCLEOTIDE SEQUENCE [LARGE SCALE GENOMIC DNA]</scope>
    <source>
        <strain evidence="22 23">S4</strain>
    </source>
</reference>
<evidence type="ECO:0000256" key="1">
    <source>
        <dbReference type="ARBA" id="ARBA00001947"/>
    </source>
</evidence>
<dbReference type="PANTHER" id="PTHR23193">
    <property type="entry name" value="NUCLEAR PORE COMPLEX PROTEIN NUP"/>
    <property type="match status" value="1"/>
</dbReference>
<keyword evidence="8" id="KW-0862">Zinc</keyword>
<organism evidence="22 23">
    <name type="scientific">Anaeromyces robustus</name>
    <dbReference type="NCBI Taxonomy" id="1754192"/>
    <lineage>
        <taxon>Eukaryota</taxon>
        <taxon>Fungi</taxon>
        <taxon>Fungi incertae sedis</taxon>
        <taxon>Chytridiomycota</taxon>
        <taxon>Chytridiomycota incertae sedis</taxon>
        <taxon>Neocallimastigomycetes</taxon>
        <taxon>Neocallimastigales</taxon>
        <taxon>Neocallimastigaceae</taxon>
        <taxon>Anaeromyces</taxon>
    </lineage>
</organism>
<evidence type="ECO:0000256" key="3">
    <source>
        <dbReference type="ARBA" id="ARBA00004567"/>
    </source>
</evidence>
<keyword evidence="23" id="KW-1185">Reference proteome</keyword>
<gene>
    <name evidence="22" type="ORF">BCR32DRAFT_264561</name>
</gene>
<dbReference type="GO" id="GO:0017056">
    <property type="term" value="F:structural constituent of nuclear pore"/>
    <property type="evidence" value="ECO:0007669"/>
    <property type="project" value="TreeGrafter"/>
</dbReference>
<keyword evidence="5" id="KW-0479">Metal-binding</keyword>
<dbReference type="PROSITE" id="PS01358">
    <property type="entry name" value="ZF_RANBP2_1"/>
    <property type="match status" value="7"/>
</dbReference>
<dbReference type="Gene3D" id="4.10.1060.10">
    <property type="entry name" value="Zinc finger, RanBP2-type"/>
    <property type="match status" value="7"/>
</dbReference>
<dbReference type="GO" id="GO:0051028">
    <property type="term" value="P:mRNA transport"/>
    <property type="evidence" value="ECO:0007669"/>
    <property type="project" value="UniProtKB-KW"/>
</dbReference>